<gene>
    <name evidence="1" type="ORF">I7I51_02628</name>
</gene>
<accession>A0A8A1MAR3</accession>
<dbReference type="Proteomes" id="UP000663671">
    <property type="component" value="Chromosome 7"/>
</dbReference>
<dbReference type="AlphaFoldDB" id="A0A8A1MAR3"/>
<protein>
    <submittedName>
        <fullName evidence="1">Uncharacterized protein</fullName>
    </submittedName>
</protein>
<proteinExistence type="predicted"/>
<dbReference type="VEuPathDB" id="FungiDB:I7I51_02628"/>
<evidence type="ECO:0000313" key="1">
    <source>
        <dbReference type="EMBL" id="QSS62885.1"/>
    </source>
</evidence>
<dbReference type="EMBL" id="CP069112">
    <property type="protein sequence ID" value="QSS62885.1"/>
    <property type="molecule type" value="Genomic_DNA"/>
</dbReference>
<organism evidence="1 2">
    <name type="scientific">Ajellomyces capsulatus</name>
    <name type="common">Darling's disease fungus</name>
    <name type="synonym">Histoplasma capsulatum</name>
    <dbReference type="NCBI Taxonomy" id="5037"/>
    <lineage>
        <taxon>Eukaryota</taxon>
        <taxon>Fungi</taxon>
        <taxon>Dikarya</taxon>
        <taxon>Ascomycota</taxon>
        <taxon>Pezizomycotina</taxon>
        <taxon>Eurotiomycetes</taxon>
        <taxon>Eurotiomycetidae</taxon>
        <taxon>Onygenales</taxon>
        <taxon>Ajellomycetaceae</taxon>
        <taxon>Histoplasma</taxon>
    </lineage>
</organism>
<reference evidence="1" key="1">
    <citation type="submission" date="2021-01" db="EMBL/GenBank/DDBJ databases">
        <title>Chromosome-level genome assembly of a human fungal pathogen reveals clustering of transcriptionally co-regulated genes.</title>
        <authorList>
            <person name="Voorhies M."/>
            <person name="Cohen S."/>
            <person name="Shea T.P."/>
            <person name="Petrus S."/>
            <person name="Munoz J.F."/>
            <person name="Poplawski S."/>
            <person name="Goldman W.E."/>
            <person name="Michael T."/>
            <person name="Cuomo C.A."/>
            <person name="Sil A."/>
            <person name="Beyhan S."/>
        </authorList>
    </citation>
    <scope>NUCLEOTIDE SEQUENCE</scope>
    <source>
        <strain evidence="1">WU24</strain>
    </source>
</reference>
<sequence length="73" mass="8514">MKGSAPEWSCDRLILHTVGPKTATVFWAFSFGPDIEVMLREEKLRGWKIQRVSQFYAIEHVSLFRYQFSACSE</sequence>
<evidence type="ECO:0000313" key="2">
    <source>
        <dbReference type="Proteomes" id="UP000663671"/>
    </source>
</evidence>
<name>A0A8A1MAR3_AJECA</name>